<organism evidence="1 2">
    <name type="scientific">Mesomycoplasma ovipneumoniae 14811</name>
    <dbReference type="NCBI Taxonomy" id="1188239"/>
    <lineage>
        <taxon>Bacteria</taxon>
        <taxon>Bacillati</taxon>
        <taxon>Mycoplasmatota</taxon>
        <taxon>Mycoplasmoidales</taxon>
        <taxon>Metamycoplasmataceae</taxon>
        <taxon>Mesomycoplasma</taxon>
    </lineage>
</organism>
<evidence type="ECO:0000313" key="2">
    <source>
        <dbReference type="Proteomes" id="UP000020977"/>
    </source>
</evidence>
<dbReference type="AlphaFoldDB" id="A0A014M2Z4"/>
<gene>
    <name evidence="1" type="primary">dnaH</name>
    <name evidence="1" type="ORF">MOVI_1430</name>
</gene>
<dbReference type="Proteomes" id="UP000020977">
    <property type="component" value="Unassembled WGS sequence"/>
</dbReference>
<name>A0A014M2Z4_9BACT</name>
<dbReference type="InterPro" id="IPR027417">
    <property type="entry name" value="P-loop_NTPase"/>
</dbReference>
<dbReference type="Gene3D" id="3.40.50.300">
    <property type="entry name" value="P-loop containing nucleotide triphosphate hydrolases"/>
    <property type="match status" value="1"/>
</dbReference>
<sequence>MKQITTNWRHFLDNLSKTKTIPHAILLVSSYSDFLDEKIAEFLEIFSEKPQIFQHDFADNRLSKTEFLEEVNKLYFSSLYGDNSKIFLIKNIENAHISVLNSFLKILEDPPLNTYFLLTSFSSDLIIPTIVSRCQIFFFNDLNRKNELKKKLDTWKKTPYNAIYANIFTNFDQATLAIKAISDSDLDKLKSLLNNLTKSKFDFLLFLNQVLTKENSFIFLQIIIAHFKQFFLNNSGFNKKEAKKGNFFDLNSEKMVKINQTFKKFLSSLETNANFNIQKSGFLVRLNNILT</sequence>
<dbReference type="eggNOG" id="COG2812">
    <property type="taxonomic scope" value="Bacteria"/>
</dbReference>
<evidence type="ECO:0000313" key="1">
    <source>
        <dbReference type="EMBL" id="EXU61318.1"/>
    </source>
</evidence>
<comment type="caution">
    <text evidence="1">The sequence shown here is derived from an EMBL/GenBank/DDBJ whole genome shotgun (WGS) entry which is preliminary data.</text>
</comment>
<reference evidence="1 2" key="1">
    <citation type="submission" date="2014-03" db="EMBL/GenBank/DDBJ databases">
        <title>Genome sequence of Mycoplasma ovipneumoniae strain 14811.</title>
        <authorList>
            <person name="Sirand-Pugnet P."/>
            <person name="Breton M."/>
            <person name="Dordet-Frisoni E."/>
            <person name="Baranowski E."/>
            <person name="Barre A."/>
            <person name="Couture C."/>
            <person name="Dupuy V."/>
            <person name="Gaurivaud P."/>
            <person name="Jacob D."/>
            <person name="Lemaitre C."/>
            <person name="Manso-Silvan L."/>
            <person name="Nikolski M."/>
            <person name="Nouvel L.-X."/>
            <person name="Poumarat F."/>
            <person name="Tardy F."/>
            <person name="Thebault P."/>
            <person name="Theil S."/>
            <person name="Citti C."/>
            <person name="Thiaucourt F."/>
            <person name="Blanchard A."/>
        </authorList>
    </citation>
    <scope>NUCLEOTIDE SEQUENCE [LARGE SCALE GENOMIC DNA]</scope>
    <source>
        <strain evidence="1 2">14811</strain>
    </source>
</reference>
<proteinExistence type="predicted"/>
<accession>A0A014M2Z4</accession>
<dbReference type="PATRIC" id="fig|1188239.3.peg.380"/>
<protein>
    <submittedName>
        <fullName evidence="1">DNA polymerase III subunit</fullName>
    </submittedName>
</protein>
<dbReference type="Pfam" id="PF13177">
    <property type="entry name" value="DNA_pol3_delta2"/>
    <property type="match status" value="1"/>
</dbReference>
<dbReference type="RefSeq" id="WP_044284001.1">
    <property type="nucleotide sequence ID" value="NZ_JFAD01000011.1"/>
</dbReference>
<dbReference type="STRING" id="1188239.MOVI_1430"/>
<dbReference type="EMBL" id="JFAD01000011">
    <property type="protein sequence ID" value="EXU61318.1"/>
    <property type="molecule type" value="Genomic_DNA"/>
</dbReference>
<dbReference type="NCBIfam" id="NF005515">
    <property type="entry name" value="PRK07132.1"/>
    <property type="match status" value="1"/>
</dbReference>
<dbReference type="SUPFAM" id="SSF52540">
    <property type="entry name" value="P-loop containing nucleoside triphosphate hydrolases"/>
    <property type="match status" value="1"/>
</dbReference>